<dbReference type="Proteomes" id="UP000799537">
    <property type="component" value="Unassembled WGS sequence"/>
</dbReference>
<accession>A0A6A6CQ27</accession>
<dbReference type="GeneID" id="54565447"/>
<name>A0A6A6CQ27_ZASCE</name>
<organism evidence="1 2">
    <name type="scientific">Zasmidium cellare ATCC 36951</name>
    <dbReference type="NCBI Taxonomy" id="1080233"/>
    <lineage>
        <taxon>Eukaryota</taxon>
        <taxon>Fungi</taxon>
        <taxon>Dikarya</taxon>
        <taxon>Ascomycota</taxon>
        <taxon>Pezizomycotina</taxon>
        <taxon>Dothideomycetes</taxon>
        <taxon>Dothideomycetidae</taxon>
        <taxon>Mycosphaerellales</taxon>
        <taxon>Mycosphaerellaceae</taxon>
        <taxon>Zasmidium</taxon>
    </lineage>
</organism>
<keyword evidence="2" id="KW-1185">Reference proteome</keyword>
<evidence type="ECO:0000313" key="2">
    <source>
        <dbReference type="Proteomes" id="UP000799537"/>
    </source>
</evidence>
<reference evidence="1" key="1">
    <citation type="journal article" date="2020" name="Stud. Mycol.">
        <title>101 Dothideomycetes genomes: a test case for predicting lifestyles and emergence of pathogens.</title>
        <authorList>
            <person name="Haridas S."/>
            <person name="Albert R."/>
            <person name="Binder M."/>
            <person name="Bloem J."/>
            <person name="Labutti K."/>
            <person name="Salamov A."/>
            <person name="Andreopoulos B."/>
            <person name="Baker S."/>
            <person name="Barry K."/>
            <person name="Bills G."/>
            <person name="Bluhm B."/>
            <person name="Cannon C."/>
            <person name="Castanera R."/>
            <person name="Culley D."/>
            <person name="Daum C."/>
            <person name="Ezra D."/>
            <person name="Gonzalez J."/>
            <person name="Henrissat B."/>
            <person name="Kuo A."/>
            <person name="Liang C."/>
            <person name="Lipzen A."/>
            <person name="Lutzoni F."/>
            <person name="Magnuson J."/>
            <person name="Mondo S."/>
            <person name="Nolan M."/>
            <person name="Ohm R."/>
            <person name="Pangilinan J."/>
            <person name="Park H.-J."/>
            <person name="Ramirez L."/>
            <person name="Alfaro M."/>
            <person name="Sun H."/>
            <person name="Tritt A."/>
            <person name="Yoshinaga Y."/>
            <person name="Zwiers L.-H."/>
            <person name="Turgeon B."/>
            <person name="Goodwin S."/>
            <person name="Spatafora J."/>
            <person name="Crous P."/>
            <person name="Grigoriev I."/>
        </authorList>
    </citation>
    <scope>NUCLEOTIDE SEQUENCE</scope>
    <source>
        <strain evidence="1">ATCC 36951</strain>
    </source>
</reference>
<dbReference type="EMBL" id="ML993589">
    <property type="protein sequence ID" value="KAF2168783.1"/>
    <property type="molecule type" value="Genomic_DNA"/>
</dbReference>
<dbReference type="RefSeq" id="XP_033669672.1">
    <property type="nucleotide sequence ID" value="XM_033812175.1"/>
</dbReference>
<gene>
    <name evidence="1" type="ORF">M409DRAFT_52797</name>
</gene>
<proteinExistence type="predicted"/>
<evidence type="ECO:0000313" key="1">
    <source>
        <dbReference type="EMBL" id="KAF2168783.1"/>
    </source>
</evidence>
<dbReference type="AlphaFoldDB" id="A0A6A6CQ27"/>
<sequence>MPSHRPHDLDLMEDVKSLKLSQAPRGQCRMYLENRAAPGVVSGLDAVDLLWSADFTFLPLPPYHCHVRACLDTAAIQARCTQLPCGLRRCTIAHSPHAALITSREVFGNRRRSLWYAWRAMGGSNRVWRSSMTSTGLAKMPFLVRTGHYWRLNPREGTVETTRASFEHHIQSLVEKLRLYEYVTAPKAGSCVARDVRVKTQRFDTLLVLGRRWHCLVFTHCAESRHDPQGALSASVLGS</sequence>
<protein>
    <submittedName>
        <fullName evidence="1">Uncharacterized protein</fullName>
    </submittedName>
</protein>